<feature type="transmembrane region" description="Helical" evidence="11">
    <location>
        <begin position="825"/>
        <end position="845"/>
    </location>
</feature>
<evidence type="ECO:0008006" key="14">
    <source>
        <dbReference type="Google" id="ProtNLM"/>
    </source>
</evidence>
<feature type="transmembrane region" description="Helical" evidence="11">
    <location>
        <begin position="453"/>
        <end position="472"/>
    </location>
</feature>
<evidence type="ECO:0000256" key="3">
    <source>
        <dbReference type="ARBA" id="ARBA00008695"/>
    </source>
</evidence>
<feature type="transmembrane region" description="Helical" evidence="11">
    <location>
        <begin position="620"/>
        <end position="639"/>
    </location>
</feature>
<evidence type="ECO:0000313" key="12">
    <source>
        <dbReference type="EMBL" id="KAL1110552.1"/>
    </source>
</evidence>
<dbReference type="GO" id="GO:0005789">
    <property type="term" value="C:endoplasmic reticulum membrane"/>
    <property type="evidence" value="ECO:0007669"/>
    <property type="project" value="UniProtKB-SubCell"/>
</dbReference>
<evidence type="ECO:0000256" key="5">
    <source>
        <dbReference type="ARBA" id="ARBA00022679"/>
    </source>
</evidence>
<feature type="transmembrane region" description="Helical" evidence="11">
    <location>
        <begin position="514"/>
        <end position="533"/>
    </location>
</feature>
<feature type="transmembrane region" description="Helical" evidence="11">
    <location>
        <begin position="1003"/>
        <end position="1024"/>
    </location>
</feature>
<evidence type="ECO:0000256" key="11">
    <source>
        <dbReference type="SAM" id="Phobius"/>
    </source>
</evidence>
<evidence type="ECO:0000313" key="13">
    <source>
        <dbReference type="Proteomes" id="UP001558652"/>
    </source>
</evidence>
<organism evidence="12 13">
    <name type="scientific">Ranatra chinensis</name>
    <dbReference type="NCBI Taxonomy" id="642074"/>
    <lineage>
        <taxon>Eukaryota</taxon>
        <taxon>Metazoa</taxon>
        <taxon>Ecdysozoa</taxon>
        <taxon>Arthropoda</taxon>
        <taxon>Hexapoda</taxon>
        <taxon>Insecta</taxon>
        <taxon>Pterygota</taxon>
        <taxon>Neoptera</taxon>
        <taxon>Paraneoptera</taxon>
        <taxon>Hemiptera</taxon>
        <taxon>Heteroptera</taxon>
        <taxon>Panheteroptera</taxon>
        <taxon>Nepomorpha</taxon>
        <taxon>Nepidae</taxon>
        <taxon>Ranatrinae</taxon>
        <taxon>Ranatra</taxon>
    </lineage>
</organism>
<gene>
    <name evidence="12" type="ORF">AAG570_008080</name>
</gene>
<keyword evidence="13" id="KW-1185">Reference proteome</keyword>
<feature type="transmembrane region" description="Helical" evidence="11">
    <location>
        <begin position="793"/>
        <end position="819"/>
    </location>
</feature>
<protein>
    <recommendedName>
        <fullName evidence="14">GPI ethanolamine phosphate transferase 3</fullName>
    </recommendedName>
</protein>
<feature type="transmembrane region" description="Helical" evidence="11">
    <location>
        <begin position="724"/>
        <end position="748"/>
    </location>
</feature>
<keyword evidence="9 11" id="KW-0472">Membrane</keyword>
<comment type="subcellular location">
    <subcellularLocation>
        <location evidence="1">Endoplasmic reticulum membrane</location>
        <topology evidence="1">Multi-pass membrane protein</topology>
    </subcellularLocation>
</comment>
<dbReference type="AlphaFoldDB" id="A0ABD0XTP9"/>
<dbReference type="InterPro" id="IPR039524">
    <property type="entry name" value="PIGO/GPI13"/>
</dbReference>
<feature type="transmembrane region" description="Helical" evidence="11">
    <location>
        <begin position="691"/>
        <end position="712"/>
    </location>
</feature>
<feature type="transmembrane region" description="Helical" evidence="11">
    <location>
        <begin position="659"/>
        <end position="679"/>
    </location>
</feature>
<comment type="similarity">
    <text evidence="3">Belongs to the PIGG/PIGN/PIGO family. PIGO subfamily.</text>
</comment>
<dbReference type="GO" id="GO:0016740">
    <property type="term" value="F:transferase activity"/>
    <property type="evidence" value="ECO:0007669"/>
    <property type="project" value="UniProtKB-KW"/>
</dbReference>
<comment type="pathway">
    <text evidence="2">Glycolipid biosynthesis; glycosylphosphatidylinositol-anchor biosynthesis.</text>
</comment>
<evidence type="ECO:0000256" key="7">
    <source>
        <dbReference type="ARBA" id="ARBA00022824"/>
    </source>
</evidence>
<dbReference type="InterPro" id="IPR037675">
    <property type="entry name" value="PIG-O_N"/>
</dbReference>
<reference evidence="12 13" key="1">
    <citation type="submission" date="2024-07" db="EMBL/GenBank/DDBJ databases">
        <title>Chromosome-level genome assembly of the water stick insect Ranatra chinensis (Heteroptera: Nepidae).</title>
        <authorList>
            <person name="Liu X."/>
        </authorList>
    </citation>
    <scope>NUCLEOTIDE SEQUENCE [LARGE SCALE GENOMIC DNA]</scope>
    <source>
        <strain evidence="12">Cailab_2021Rc</strain>
        <tissue evidence="12">Muscle</tissue>
    </source>
</reference>
<dbReference type="Pfam" id="PF01663">
    <property type="entry name" value="Phosphodiest"/>
    <property type="match status" value="1"/>
</dbReference>
<dbReference type="Gene3D" id="3.40.720.10">
    <property type="entry name" value="Alkaline Phosphatase, subunit A"/>
    <property type="match status" value="1"/>
</dbReference>
<name>A0ABD0XTP9_9HEMI</name>
<dbReference type="CDD" id="cd16023">
    <property type="entry name" value="GPI_EPT_3"/>
    <property type="match status" value="1"/>
</dbReference>
<dbReference type="GO" id="GO:0006506">
    <property type="term" value="P:GPI anchor biosynthetic process"/>
    <property type="evidence" value="ECO:0007669"/>
    <property type="project" value="UniProtKB-KW"/>
</dbReference>
<keyword evidence="8 11" id="KW-1133">Transmembrane helix</keyword>
<dbReference type="Proteomes" id="UP001558652">
    <property type="component" value="Unassembled WGS sequence"/>
</dbReference>
<keyword evidence="6 11" id="KW-0812">Transmembrane</keyword>
<comment type="caution">
    <text evidence="12">The sequence shown here is derived from an EMBL/GenBank/DDBJ whole genome shotgun (WGS) entry which is preliminary data.</text>
</comment>
<evidence type="ECO:0000256" key="1">
    <source>
        <dbReference type="ARBA" id="ARBA00004477"/>
    </source>
</evidence>
<feature type="transmembrane region" description="Helical" evidence="11">
    <location>
        <begin position="857"/>
        <end position="876"/>
    </location>
</feature>
<evidence type="ECO:0000256" key="6">
    <source>
        <dbReference type="ARBA" id="ARBA00022692"/>
    </source>
</evidence>
<dbReference type="InterPro" id="IPR002591">
    <property type="entry name" value="Phosphodiest/P_Trfase"/>
</dbReference>
<evidence type="ECO:0000256" key="9">
    <source>
        <dbReference type="ARBA" id="ARBA00023136"/>
    </source>
</evidence>
<feature type="transmembrane region" description="Helical" evidence="11">
    <location>
        <begin position="921"/>
        <end position="940"/>
    </location>
</feature>
<keyword evidence="7" id="KW-0256">Endoplasmic reticulum</keyword>
<dbReference type="InterPro" id="IPR017850">
    <property type="entry name" value="Alkaline_phosphatase_core_sf"/>
</dbReference>
<evidence type="ECO:0000256" key="8">
    <source>
        <dbReference type="ARBA" id="ARBA00022989"/>
    </source>
</evidence>
<dbReference type="PANTHER" id="PTHR23071">
    <property type="entry name" value="PHOSPHATIDYLINOSITOL GLYCAN"/>
    <property type="match status" value="1"/>
</dbReference>
<evidence type="ECO:0000256" key="4">
    <source>
        <dbReference type="ARBA" id="ARBA00022502"/>
    </source>
</evidence>
<feature type="transmembrane region" description="Helical" evidence="11">
    <location>
        <begin position="484"/>
        <end position="508"/>
    </location>
</feature>
<evidence type="ECO:0000256" key="10">
    <source>
        <dbReference type="ARBA" id="ARBA00023180"/>
    </source>
</evidence>
<accession>A0ABD0XTP9</accession>
<feature type="transmembrane region" description="Helical" evidence="11">
    <location>
        <begin position="554"/>
        <end position="573"/>
    </location>
</feature>
<dbReference type="SUPFAM" id="SSF53649">
    <property type="entry name" value="Alkaline phosphatase-like"/>
    <property type="match status" value="1"/>
</dbReference>
<keyword evidence="10" id="KW-0325">Glycoprotein</keyword>
<dbReference type="PANTHER" id="PTHR23071:SF1">
    <property type="entry name" value="GPI ETHANOLAMINE PHOSPHATE TRANSFERASE 3"/>
    <property type="match status" value="1"/>
</dbReference>
<dbReference type="EMBL" id="JBFDAA010000022">
    <property type="protein sequence ID" value="KAL1110552.1"/>
    <property type="molecule type" value="Genomic_DNA"/>
</dbReference>
<evidence type="ECO:0000256" key="2">
    <source>
        <dbReference type="ARBA" id="ARBA00004687"/>
    </source>
</evidence>
<keyword evidence="4" id="KW-0337">GPI-anchor biosynthesis</keyword>
<feature type="transmembrane region" description="Helical" evidence="11">
    <location>
        <begin position="891"/>
        <end position="914"/>
    </location>
</feature>
<sequence length="1040" mass="118309">MKLSWRYLLFLLWLSYLLVTSILLFARGFLLNRTILNTKSTCGSRDHICLDVWSSSEDEEVLAGYSWGDAQRCLDSVSDGSQYCTESNTSVIILLIDALRYDFVATEIDDLSLPYKNKLTVIDEMLKSNSGRLYKFVADPPTTTLQRLNGLMTGSLPTFIDAGSNFATSEITEDNLIDQLVKNNRSVVQMGDDTWTQLFPGRFLRSYPFPSFNVWDLDTVDKGIKIHLTPEILKKDWDVLIAHFLGVDHCGHRYGPNHPEMERKLLEMNEVIGNVISVMDANSVLFVFGDHGMTKSGDHGGDSDNEVSSALFVYSPNKTILSNFRDVGSIRQIDLTPTLSALLGIPIPFSNLGSSIININADSEKFISSSLWMNVLQATSYIKAYSDQNTQLPPDSLNKLLEKFHFLTLLIRNIKNNNDVQAVSVKAQEYLKMLREICENVWVRFDSISMSRGLVLLFLNIALALIFVDGMPSKCFQDIIKSNFMWYGFMSIILSVLVTYLLFIFDFISNFELSLYFITNTASLVVFSITISLNWVEIANHWHLQGKTSAWSNIIFRVIVLFSSFGLFSNSYVVEESSVVSYMYLTSLWISVLMMRSQITKKINKFGSLWTYNQYSVRRIVIVLAIILSILIRISWFYWQCREEQSSKCIFDKNKFDYSLSLLSTVVFAVFITISRNILKNFGNLVGFSPPVFISRYLPTVCVVCSGCYWILHSLPARMKPKLIPWQLLLLPRFVLCTSVLCIIVYFIKPLCIYYITKEEQRNRVFSDSVSLFHYLKAILIKKSNNDVPECPIVYGLATAYSATFLNIAVFLCLISAILLGESRALVSIILILSLILLTIILATVRHSRSNSQGDNFLVPWWSVVCWGFSSLYFFYGTGHQPTFPGIQWDAAFLMGDIVSTFLPGVLVIVNTFISQILHALLLPLLFISQFTLGVVWPLATQNIDLKKGEFLLAKQEGLLWKGMFSLTARYILFQGWRVFISMLSASIHSRHLMVWKIFAPKFIFESMAFLVTIPFILMSYLLVERISTSIKSLIEVLKS</sequence>
<keyword evidence="5" id="KW-0808">Transferase</keyword>
<feature type="transmembrane region" description="Helical" evidence="11">
    <location>
        <begin position="579"/>
        <end position="599"/>
    </location>
</feature>
<proteinExistence type="inferred from homology"/>